<sequence>MIDSAGFTDLRNYIKRRVAYAKYRVGNTYIKTDLSDVAVLPNGTVRAQLTISAESTPLTVTRVELYNSDNALWAHQDCSITVNTGQTGILYWFDFTVTEQEVK</sequence>
<dbReference type="AlphaFoldDB" id="A0A943HGU2"/>
<dbReference type="Proteomes" id="UP000759273">
    <property type="component" value="Unassembled WGS sequence"/>
</dbReference>
<reference evidence="1" key="1">
    <citation type="submission" date="2021-02" db="EMBL/GenBank/DDBJ databases">
        <title>Infant gut strain persistence is associated with maternal origin, phylogeny, and functional potential including surface adhesion and iron acquisition.</title>
        <authorList>
            <person name="Lou Y.C."/>
        </authorList>
    </citation>
    <scope>NUCLEOTIDE SEQUENCE</scope>
    <source>
        <strain evidence="1">L3_101_000M1_dasL3_101_000M1_concoct_87</strain>
    </source>
</reference>
<accession>A0A943HGU2</accession>
<evidence type="ECO:0000313" key="2">
    <source>
        <dbReference type="Proteomes" id="UP000759273"/>
    </source>
</evidence>
<dbReference type="EMBL" id="JAGZGG010000003">
    <property type="protein sequence ID" value="MBS5331293.1"/>
    <property type="molecule type" value="Genomic_DNA"/>
</dbReference>
<organism evidence="1 2">
    <name type="scientific">Subdoligranulum variabile</name>
    <dbReference type="NCBI Taxonomy" id="214851"/>
    <lineage>
        <taxon>Bacteria</taxon>
        <taxon>Bacillati</taxon>
        <taxon>Bacillota</taxon>
        <taxon>Clostridia</taxon>
        <taxon>Eubacteriales</taxon>
        <taxon>Oscillospiraceae</taxon>
        <taxon>Subdoligranulum</taxon>
    </lineage>
</organism>
<comment type="caution">
    <text evidence="1">The sequence shown here is derived from an EMBL/GenBank/DDBJ whole genome shotgun (WGS) entry which is preliminary data.</text>
</comment>
<gene>
    <name evidence="1" type="ORF">KHY36_02035</name>
</gene>
<protein>
    <submittedName>
        <fullName evidence="1">Uncharacterized protein</fullName>
    </submittedName>
</protein>
<name>A0A943HGU2_9FIRM</name>
<evidence type="ECO:0000313" key="1">
    <source>
        <dbReference type="EMBL" id="MBS5331293.1"/>
    </source>
</evidence>
<proteinExistence type="predicted"/>